<feature type="region of interest" description="Disordered" evidence="1">
    <location>
        <begin position="1"/>
        <end position="22"/>
    </location>
</feature>
<organism evidence="2 3">
    <name type="scientific">Meganyctiphanes norvegica</name>
    <name type="common">Northern krill</name>
    <name type="synonym">Thysanopoda norvegica</name>
    <dbReference type="NCBI Taxonomy" id="48144"/>
    <lineage>
        <taxon>Eukaryota</taxon>
        <taxon>Metazoa</taxon>
        <taxon>Ecdysozoa</taxon>
        <taxon>Arthropoda</taxon>
        <taxon>Crustacea</taxon>
        <taxon>Multicrustacea</taxon>
        <taxon>Malacostraca</taxon>
        <taxon>Eumalacostraca</taxon>
        <taxon>Eucarida</taxon>
        <taxon>Euphausiacea</taxon>
        <taxon>Euphausiidae</taxon>
        <taxon>Meganyctiphanes</taxon>
    </lineage>
</organism>
<keyword evidence="3" id="KW-1185">Reference proteome</keyword>
<accession>A0AAV2SVA7</accession>
<evidence type="ECO:0000313" key="2">
    <source>
        <dbReference type="EMBL" id="CAL4247641.1"/>
    </source>
</evidence>
<feature type="compositionally biased region" description="Polar residues" evidence="1">
    <location>
        <begin position="1"/>
        <end position="12"/>
    </location>
</feature>
<reference evidence="2 3" key="1">
    <citation type="submission" date="2024-05" db="EMBL/GenBank/DDBJ databases">
        <authorList>
            <person name="Wallberg A."/>
        </authorList>
    </citation>
    <scope>NUCLEOTIDE SEQUENCE [LARGE SCALE GENOMIC DNA]</scope>
</reference>
<gene>
    <name evidence="2" type="ORF">MNOR_LOCUS41317</name>
</gene>
<feature type="compositionally biased region" description="Basic and acidic residues" evidence="1">
    <location>
        <begin position="13"/>
        <end position="22"/>
    </location>
</feature>
<comment type="caution">
    <text evidence="2">The sequence shown here is derived from an EMBL/GenBank/DDBJ whole genome shotgun (WGS) entry which is preliminary data.</text>
</comment>
<evidence type="ECO:0000313" key="3">
    <source>
        <dbReference type="Proteomes" id="UP001497623"/>
    </source>
</evidence>
<proteinExistence type="predicted"/>
<sequence>MPRNISTSGSNPHQDRPSRTSIDRAKSYLRRCGCIGTWNEYTHEAVEGKRIEMVVRRLKLCIQEQCWNNNDINSVTLTAKDRSLPYPDAVNQCLINKLKNAKDIKKEALEIASETRRLLQDRHKLCYPQHNRDLHVLFKVTNDKVRQYANAREAEIVGEIGELIRGSVWQKQVNPDKVRNLTTNKVNTVELELLSLGLDFKLPIGNESLVNISVAFQQFEYRYRGQASKPDLHFAKSHLLSNIHKDNKKVLPRRYINALKSLGENRDVMVLQSDKGKEVVICYRTTYLTLVANHFGNRDLYQPVDENDVAGYDLTCMTKDFKDELNRFVLQAPDDQTKKLIKSLFP</sequence>
<name>A0AAV2SVA7_MEGNR</name>
<dbReference type="AlphaFoldDB" id="A0AAV2SVA7"/>
<protein>
    <submittedName>
        <fullName evidence="2">Uncharacterized protein</fullName>
    </submittedName>
</protein>
<evidence type="ECO:0000256" key="1">
    <source>
        <dbReference type="SAM" id="MobiDB-lite"/>
    </source>
</evidence>
<dbReference type="Proteomes" id="UP001497623">
    <property type="component" value="Unassembled WGS sequence"/>
</dbReference>
<dbReference type="EMBL" id="CAXKWB010148372">
    <property type="protein sequence ID" value="CAL4247641.1"/>
    <property type="molecule type" value="Genomic_DNA"/>
</dbReference>